<organism evidence="4 5">
    <name type="scientific">Tilletia horrida</name>
    <dbReference type="NCBI Taxonomy" id="155126"/>
    <lineage>
        <taxon>Eukaryota</taxon>
        <taxon>Fungi</taxon>
        <taxon>Dikarya</taxon>
        <taxon>Basidiomycota</taxon>
        <taxon>Ustilaginomycotina</taxon>
        <taxon>Exobasidiomycetes</taxon>
        <taxon>Tilletiales</taxon>
        <taxon>Tilletiaceae</taxon>
        <taxon>Tilletia</taxon>
    </lineage>
</organism>
<dbReference type="PANTHER" id="PTHR44051">
    <property type="entry name" value="GLUTATHIONE S-TRANSFERASE-RELATED"/>
    <property type="match status" value="1"/>
</dbReference>
<feature type="domain" description="GST N-terminal" evidence="2">
    <location>
        <begin position="1"/>
        <end position="90"/>
    </location>
</feature>
<dbReference type="InterPro" id="IPR040079">
    <property type="entry name" value="Glutathione_S-Trfase"/>
</dbReference>
<dbReference type="Pfam" id="PF02798">
    <property type="entry name" value="GST_N"/>
    <property type="match status" value="1"/>
</dbReference>
<dbReference type="SFLD" id="SFLDG01151">
    <property type="entry name" value="Main.2:_Nu-like"/>
    <property type="match status" value="1"/>
</dbReference>
<feature type="domain" description="GST C-terminal" evidence="3">
    <location>
        <begin position="101"/>
        <end position="232"/>
    </location>
</feature>
<dbReference type="Proteomes" id="UP001176521">
    <property type="component" value="Unassembled WGS sequence"/>
</dbReference>
<accession>A0AAN6GHL7</accession>
<evidence type="ECO:0000256" key="1">
    <source>
        <dbReference type="ARBA" id="ARBA00007409"/>
    </source>
</evidence>
<evidence type="ECO:0000313" key="4">
    <source>
        <dbReference type="EMBL" id="KAK0534397.1"/>
    </source>
</evidence>
<dbReference type="Pfam" id="PF13410">
    <property type="entry name" value="GST_C_2"/>
    <property type="match status" value="1"/>
</dbReference>
<proteinExistence type="inferred from homology"/>
<dbReference type="GO" id="GO:0004364">
    <property type="term" value="F:glutathione transferase activity"/>
    <property type="evidence" value="ECO:0007669"/>
    <property type="project" value="UniProtKB-EC"/>
</dbReference>
<dbReference type="PANTHER" id="PTHR44051:SF8">
    <property type="entry name" value="GLUTATHIONE S-TRANSFERASE GSTA"/>
    <property type="match status" value="1"/>
</dbReference>
<gene>
    <name evidence="4" type="primary">GST2</name>
    <name evidence="4" type="ORF">OC842_002660</name>
</gene>
<dbReference type="AlphaFoldDB" id="A0AAN6GHL7"/>
<dbReference type="SFLD" id="SFLDS00019">
    <property type="entry name" value="Glutathione_Transferase_(cytos"/>
    <property type="match status" value="1"/>
</dbReference>
<dbReference type="SFLD" id="SFLDG00358">
    <property type="entry name" value="Main_(cytGST)"/>
    <property type="match status" value="1"/>
</dbReference>
<protein>
    <submittedName>
        <fullName evidence="4">Glutathione S-transferase 2</fullName>
        <ecNumber evidence="4">2.5.1.18</ecNumber>
    </submittedName>
</protein>
<dbReference type="InterPro" id="IPR036282">
    <property type="entry name" value="Glutathione-S-Trfase_C_sf"/>
</dbReference>
<dbReference type="PROSITE" id="PS50404">
    <property type="entry name" value="GST_NTER"/>
    <property type="match status" value="1"/>
</dbReference>
<comment type="similarity">
    <text evidence="1">Belongs to the GST superfamily.</text>
</comment>
<keyword evidence="5" id="KW-1185">Reference proteome</keyword>
<dbReference type="EMBL" id="JAPDMQ010000117">
    <property type="protein sequence ID" value="KAK0534397.1"/>
    <property type="molecule type" value="Genomic_DNA"/>
</dbReference>
<reference evidence="4" key="1">
    <citation type="journal article" date="2023" name="PhytoFront">
        <title>Draft Genome Resources of Seven Strains of Tilletia horrida, Causal Agent of Kernel Smut of Rice.</title>
        <authorList>
            <person name="Khanal S."/>
            <person name="Antony Babu S."/>
            <person name="Zhou X.G."/>
        </authorList>
    </citation>
    <scope>NUCLEOTIDE SEQUENCE</scope>
    <source>
        <strain evidence="4">TX3</strain>
    </source>
</reference>
<dbReference type="CDD" id="cd03048">
    <property type="entry name" value="GST_N_Ure2p_like"/>
    <property type="match status" value="1"/>
</dbReference>
<dbReference type="SUPFAM" id="SSF52833">
    <property type="entry name" value="Thioredoxin-like"/>
    <property type="match status" value="1"/>
</dbReference>
<dbReference type="EC" id="2.5.1.18" evidence="4"/>
<evidence type="ECO:0000259" key="2">
    <source>
        <dbReference type="PROSITE" id="PS50404"/>
    </source>
</evidence>
<dbReference type="InterPro" id="IPR036249">
    <property type="entry name" value="Thioredoxin-like_sf"/>
</dbReference>
<dbReference type="Gene3D" id="1.20.1050.10">
    <property type="match status" value="1"/>
</dbReference>
<evidence type="ECO:0000259" key="3">
    <source>
        <dbReference type="PROSITE" id="PS50405"/>
    </source>
</evidence>
<name>A0AAN6GHL7_9BASI</name>
<dbReference type="SUPFAM" id="SSF47616">
    <property type="entry name" value="GST C-terminal domain-like"/>
    <property type="match status" value="1"/>
</dbReference>
<evidence type="ECO:0000313" key="5">
    <source>
        <dbReference type="Proteomes" id="UP001176521"/>
    </source>
</evidence>
<comment type="caution">
    <text evidence="4">The sequence shown here is derived from an EMBL/GenBank/DDBJ whole genome shotgun (WGS) entry which is preliminary data.</text>
</comment>
<dbReference type="InterPro" id="IPR010987">
    <property type="entry name" value="Glutathione-S-Trfase_C-like"/>
</dbReference>
<dbReference type="InterPro" id="IPR004045">
    <property type="entry name" value="Glutathione_S-Trfase_N"/>
</dbReference>
<dbReference type="Gene3D" id="3.40.30.10">
    <property type="entry name" value="Glutaredoxin"/>
    <property type="match status" value="1"/>
</dbReference>
<keyword evidence="4" id="KW-0808">Transferase</keyword>
<sequence>MKPIIVYTAATPNGQKVTNFTEELKDAYPDFEVEYKAISFSKNEQKEPWFLKINPNGRIPAIVDPNRSDFAVFETSAILLYLEKHYDPEHKFSWPSSNDKADDLRSEVLQWMFFGHGGVGPMQGQLNHFFRYSPEEIPYAINRYKTETIRLYSVLGDRLKDHDYLVGDKYTLADASVWPWVFYARVAGIKDENVPEQVRAWVKRCFDRPASQRGMHVPEHSETVDKIIDPEFWTKHFDALKSRNNDSAKWILAGMQKDSEKHK</sequence>
<dbReference type="PROSITE" id="PS50405">
    <property type="entry name" value="GST_CTER"/>
    <property type="match status" value="1"/>
</dbReference>